<dbReference type="PROSITE" id="PS00221">
    <property type="entry name" value="MIP"/>
    <property type="match status" value="1"/>
</dbReference>
<dbReference type="HOGENOM" id="CLU_020019_9_1_1"/>
<dbReference type="InterPro" id="IPR000425">
    <property type="entry name" value="MIP"/>
</dbReference>
<dbReference type="PhylomeDB" id="E9GLA7"/>
<dbReference type="PRINTS" id="PR00783">
    <property type="entry name" value="MINTRINSICP"/>
</dbReference>
<dbReference type="EMBL" id="GL732550">
    <property type="protein sequence ID" value="EFX79826.1"/>
    <property type="molecule type" value="Genomic_DNA"/>
</dbReference>
<keyword evidence="5 9" id="KW-1133">Transmembrane helix</keyword>
<dbReference type="InterPro" id="IPR023271">
    <property type="entry name" value="Aquaporin-like"/>
</dbReference>
<dbReference type="InterPro" id="IPR050363">
    <property type="entry name" value="MIP/Aquaporin"/>
</dbReference>
<dbReference type="SUPFAM" id="SSF81338">
    <property type="entry name" value="Aquaporin-like"/>
    <property type="match status" value="1"/>
</dbReference>
<dbReference type="KEGG" id="dpx:DAPPUDRAFT_51998"/>
<dbReference type="AlphaFoldDB" id="E9GLA7"/>
<evidence type="ECO:0000256" key="2">
    <source>
        <dbReference type="ARBA" id="ARBA00006175"/>
    </source>
</evidence>
<protein>
    <recommendedName>
        <fullName evidence="12">Aquaporin</fullName>
    </recommendedName>
</protein>
<feature type="transmembrane region" description="Helical" evidence="9">
    <location>
        <begin position="178"/>
        <end position="197"/>
    </location>
</feature>
<dbReference type="PANTHER" id="PTHR43829:SF9">
    <property type="entry name" value="AQUAPORIN-9"/>
    <property type="match status" value="1"/>
</dbReference>
<dbReference type="GO" id="GO:0005886">
    <property type="term" value="C:plasma membrane"/>
    <property type="evidence" value="ECO:0000318"/>
    <property type="project" value="GO_Central"/>
</dbReference>
<name>E9GLA7_DAPPU</name>
<evidence type="ECO:0000256" key="1">
    <source>
        <dbReference type="ARBA" id="ARBA00004141"/>
    </source>
</evidence>
<dbReference type="eggNOG" id="KOG0224">
    <property type="taxonomic scope" value="Eukaryota"/>
</dbReference>
<accession>E9GLA7</accession>
<dbReference type="OrthoDB" id="3222at2759"/>
<dbReference type="OMA" id="FTSHHYY"/>
<feature type="transmembrane region" description="Helical" evidence="9">
    <location>
        <begin position="92"/>
        <end position="112"/>
    </location>
</feature>
<gene>
    <name evidence="10" type="ORF">DAPPUDRAFT_51998</name>
</gene>
<dbReference type="PANTHER" id="PTHR43829">
    <property type="entry name" value="AQUAPORIN OR AQUAGLYCEROPORIN RELATED"/>
    <property type="match status" value="1"/>
</dbReference>
<feature type="transmembrane region" description="Helical" evidence="9">
    <location>
        <begin position="234"/>
        <end position="255"/>
    </location>
</feature>
<dbReference type="InParanoid" id="E9GLA7"/>
<dbReference type="CDD" id="cd00333">
    <property type="entry name" value="MIP"/>
    <property type="match status" value="1"/>
</dbReference>
<dbReference type="Proteomes" id="UP000000305">
    <property type="component" value="Unassembled WGS sequence"/>
</dbReference>
<feature type="transmembrane region" description="Helical" evidence="9">
    <location>
        <begin position="146"/>
        <end position="166"/>
    </location>
</feature>
<reference evidence="10 11" key="1">
    <citation type="journal article" date="2011" name="Science">
        <title>The ecoresponsive genome of Daphnia pulex.</title>
        <authorList>
            <person name="Colbourne J.K."/>
            <person name="Pfrender M.E."/>
            <person name="Gilbert D."/>
            <person name="Thomas W.K."/>
            <person name="Tucker A."/>
            <person name="Oakley T.H."/>
            <person name="Tokishita S."/>
            <person name="Aerts A."/>
            <person name="Arnold G.J."/>
            <person name="Basu M.K."/>
            <person name="Bauer D.J."/>
            <person name="Caceres C.E."/>
            <person name="Carmel L."/>
            <person name="Casola C."/>
            <person name="Choi J.H."/>
            <person name="Detter J.C."/>
            <person name="Dong Q."/>
            <person name="Dusheyko S."/>
            <person name="Eads B.D."/>
            <person name="Frohlich T."/>
            <person name="Geiler-Samerotte K.A."/>
            <person name="Gerlach D."/>
            <person name="Hatcher P."/>
            <person name="Jogdeo S."/>
            <person name="Krijgsveld J."/>
            <person name="Kriventseva E.V."/>
            <person name="Kultz D."/>
            <person name="Laforsch C."/>
            <person name="Lindquist E."/>
            <person name="Lopez J."/>
            <person name="Manak J.R."/>
            <person name="Muller J."/>
            <person name="Pangilinan J."/>
            <person name="Patwardhan R.P."/>
            <person name="Pitluck S."/>
            <person name="Pritham E.J."/>
            <person name="Rechtsteiner A."/>
            <person name="Rho M."/>
            <person name="Rogozin I.B."/>
            <person name="Sakarya O."/>
            <person name="Salamov A."/>
            <person name="Schaack S."/>
            <person name="Shapiro H."/>
            <person name="Shiga Y."/>
            <person name="Skalitzky C."/>
            <person name="Smith Z."/>
            <person name="Souvorov A."/>
            <person name="Sung W."/>
            <person name="Tang Z."/>
            <person name="Tsuchiya D."/>
            <person name="Tu H."/>
            <person name="Vos H."/>
            <person name="Wang M."/>
            <person name="Wolf Y.I."/>
            <person name="Yamagata H."/>
            <person name="Yamada T."/>
            <person name="Ye Y."/>
            <person name="Shaw J.R."/>
            <person name="Andrews J."/>
            <person name="Crease T.J."/>
            <person name="Tang H."/>
            <person name="Lucas S.M."/>
            <person name="Robertson H.M."/>
            <person name="Bork P."/>
            <person name="Koonin E.V."/>
            <person name="Zdobnov E.M."/>
            <person name="Grigoriev I.V."/>
            <person name="Lynch M."/>
            <person name="Boore J.L."/>
        </authorList>
    </citation>
    <scope>NUCLEOTIDE SEQUENCE [LARGE SCALE GENOMIC DNA]</scope>
</reference>
<dbReference type="GO" id="GO:0015254">
    <property type="term" value="F:glycerol channel activity"/>
    <property type="evidence" value="ECO:0000318"/>
    <property type="project" value="GO_Central"/>
</dbReference>
<evidence type="ECO:0008006" key="12">
    <source>
        <dbReference type="Google" id="ProtNLM"/>
    </source>
</evidence>
<comment type="subcellular location">
    <subcellularLocation>
        <location evidence="1">Membrane</location>
        <topology evidence="1">Multi-pass membrane protein</topology>
    </subcellularLocation>
</comment>
<evidence type="ECO:0000256" key="7">
    <source>
        <dbReference type="ARBA" id="ARBA00045280"/>
    </source>
</evidence>
<dbReference type="Pfam" id="PF00230">
    <property type="entry name" value="MIP"/>
    <property type="match status" value="1"/>
</dbReference>
<evidence type="ECO:0000256" key="4">
    <source>
        <dbReference type="ARBA" id="ARBA00022692"/>
    </source>
</evidence>
<evidence type="ECO:0000256" key="6">
    <source>
        <dbReference type="ARBA" id="ARBA00023136"/>
    </source>
</evidence>
<comment type="function">
    <text evidence="7">Aquaglyceroporin that may modulate the water content and osmolytes during anhydrobiosis.</text>
</comment>
<dbReference type="InterPro" id="IPR022357">
    <property type="entry name" value="MIP_CS"/>
</dbReference>
<sequence length="330" mass="36315">MCKRFRVPSLFRAAFAEFIGTYILVVIGNGSIAQSQLTNGEKGDYFTINWGWALGCSLGILISANISGGHLNPAVTLALALVRHFPWKKLPVYWCAQYLGAMAASGTVLGVYHEGKVDGEFRIRKNITEPGMASIFANYPAPYSSASIGLVEEILSTMIFMLVICVVTDKRYSNVPNFLQPLYIGFTLLAIGVAYGSNGGYALNPARDLAPRLVTFLGGWGLGVFSFRGYNWFWIFLVGPHVGALLGVGVFHIFLKTELTDWAPERVSSSSLKRPEKPIGAYKQSEFGFPSSLWHLQPLNNNNLVDSSKIMMPISRSGARRTSQISTRWI</sequence>
<dbReference type="GO" id="GO:0015793">
    <property type="term" value="P:glycerol transmembrane transport"/>
    <property type="evidence" value="ECO:0000318"/>
    <property type="project" value="GO_Central"/>
</dbReference>
<keyword evidence="6 9" id="KW-0472">Membrane</keyword>
<keyword evidence="4 8" id="KW-0812">Transmembrane</keyword>
<feature type="transmembrane region" description="Helical" evidence="9">
    <location>
        <begin position="12"/>
        <end position="32"/>
    </location>
</feature>
<dbReference type="Gene3D" id="1.20.1080.10">
    <property type="entry name" value="Glycerol uptake facilitator protein"/>
    <property type="match status" value="1"/>
</dbReference>
<dbReference type="NCBIfam" id="TIGR00861">
    <property type="entry name" value="MIP"/>
    <property type="match status" value="1"/>
</dbReference>
<evidence type="ECO:0000313" key="10">
    <source>
        <dbReference type="EMBL" id="EFX79826.1"/>
    </source>
</evidence>
<keyword evidence="3 8" id="KW-0813">Transport</keyword>
<evidence type="ECO:0000256" key="8">
    <source>
        <dbReference type="RuleBase" id="RU000477"/>
    </source>
</evidence>
<dbReference type="GO" id="GO:0016323">
    <property type="term" value="C:basolateral plasma membrane"/>
    <property type="evidence" value="ECO:0000318"/>
    <property type="project" value="GO_Central"/>
</dbReference>
<evidence type="ECO:0000256" key="9">
    <source>
        <dbReference type="SAM" id="Phobius"/>
    </source>
</evidence>
<proteinExistence type="inferred from homology"/>
<dbReference type="GO" id="GO:0006833">
    <property type="term" value="P:water transport"/>
    <property type="evidence" value="ECO:0000318"/>
    <property type="project" value="GO_Central"/>
</dbReference>
<feature type="transmembrane region" description="Helical" evidence="9">
    <location>
        <begin position="52"/>
        <end position="80"/>
    </location>
</feature>
<evidence type="ECO:0000256" key="3">
    <source>
        <dbReference type="ARBA" id="ARBA00022448"/>
    </source>
</evidence>
<organism evidence="10 11">
    <name type="scientific">Daphnia pulex</name>
    <name type="common">Water flea</name>
    <dbReference type="NCBI Taxonomy" id="6669"/>
    <lineage>
        <taxon>Eukaryota</taxon>
        <taxon>Metazoa</taxon>
        <taxon>Ecdysozoa</taxon>
        <taxon>Arthropoda</taxon>
        <taxon>Crustacea</taxon>
        <taxon>Branchiopoda</taxon>
        <taxon>Diplostraca</taxon>
        <taxon>Cladocera</taxon>
        <taxon>Anomopoda</taxon>
        <taxon>Daphniidae</taxon>
        <taxon>Daphnia</taxon>
    </lineage>
</organism>
<evidence type="ECO:0000256" key="5">
    <source>
        <dbReference type="ARBA" id="ARBA00022989"/>
    </source>
</evidence>
<dbReference type="GO" id="GO:0015250">
    <property type="term" value="F:water channel activity"/>
    <property type="evidence" value="ECO:0000318"/>
    <property type="project" value="GO_Central"/>
</dbReference>
<evidence type="ECO:0000313" key="11">
    <source>
        <dbReference type="Proteomes" id="UP000000305"/>
    </source>
</evidence>
<comment type="similarity">
    <text evidence="2 8">Belongs to the MIP/aquaporin (TC 1.A.8) family.</text>
</comment>
<dbReference type="STRING" id="6669.E9GLA7"/>
<keyword evidence="11" id="KW-1185">Reference proteome</keyword>